<dbReference type="RefSeq" id="WP_080318042.1">
    <property type="nucleotide sequence ID" value="NZ_MTBC01000002.1"/>
</dbReference>
<evidence type="ECO:0000313" key="7">
    <source>
        <dbReference type="Proteomes" id="UP000191680"/>
    </source>
</evidence>
<dbReference type="InterPro" id="IPR029039">
    <property type="entry name" value="Flavoprotein-like_sf"/>
</dbReference>
<dbReference type="Pfam" id="PF00175">
    <property type="entry name" value="NAD_binding_1"/>
    <property type="match status" value="1"/>
</dbReference>
<dbReference type="InterPro" id="IPR017938">
    <property type="entry name" value="Riboflavin_synthase-like_b-brl"/>
</dbReference>
<dbReference type="Gene3D" id="3.40.50.80">
    <property type="entry name" value="Nucleotide-binding domain of ferredoxin-NADP reductase (FNR) module"/>
    <property type="match status" value="1"/>
</dbReference>
<name>A0A1V6LTZ0_9FLAO</name>
<sequence length="731" mass="82949">MTISIWRYSHLVLALSSGLFLILASVTGIVLAFEPMQTATNGYNPVPLNEVRLSETIAALQQEYDEVLSFKVDQDDYILANVVTKEGDNKALYVHPKTAKVLGVPEPQHPIFSFTTNLHRSLFLKSVGRFFVGLVSFLLCLIAVTGLLLIIKRQGGLLKFFNKVQPDYFELRYHVVLGRWFLLPIILIAATGVYLSAEKFSLLPSTRVTHKIMEPEDHVDENIQASDLAIFKEITMDQVRLVTFPFSPFPEDYFELALQNRELYVHQYTGAILSEQPYPFTYLASRLSLTLHTGQGSVLWSLILLLASSSILFFIYSGFVMWRKRVKNSVGKSKFSEDESSHILLYGSETGNTNGFVLALQKGLIKAGKRVFVAPLNSYTTYKKATDIFILTSTYGEGEAPTNANKFLDKLETVVQPNQLNYSVIGFGSLSYPLYCQFAIDVAQNLRKQDNFKETLPLVKINNQAKETFLDWIEKYNQRTGERLRVEAYLPKSNFLKPKKFEVIFKTEVNVDQTFLLQLKPRKKIKFQSGDLLAYRPKEDQAPRLYSIAKYNGTLLLSIKIHEHGICSRYFSTLETGNKITANIQKNTHFHFPKKATSVTCIANGTGLAPFLGLIAENKKRIPLDLFWGGRTKASYQIYEPFLSTHLESKQLQQVHLAYSQEGTKQYIQQLLELHSKEIAEKLHNGGAIMICGSLAMHKQVLEVLDQATLTYINQPLRIFEEKGQILSDCY</sequence>
<keyword evidence="1" id="KW-0285">Flavoprotein</keyword>
<dbReference type="InterPro" id="IPR001094">
    <property type="entry name" value="Flavdoxin-like"/>
</dbReference>
<dbReference type="PROSITE" id="PS50902">
    <property type="entry name" value="FLAVODOXIN_LIKE"/>
    <property type="match status" value="1"/>
</dbReference>
<dbReference type="SUPFAM" id="SSF52343">
    <property type="entry name" value="Ferredoxin reductase-like, C-terminal NADP-linked domain"/>
    <property type="match status" value="1"/>
</dbReference>
<dbReference type="PANTHER" id="PTHR19384">
    <property type="entry name" value="NITRIC OXIDE SYNTHASE-RELATED"/>
    <property type="match status" value="1"/>
</dbReference>
<dbReference type="InterPro" id="IPR001433">
    <property type="entry name" value="OxRdtase_FAD/NAD-bd"/>
</dbReference>
<feature type="domain" description="Flavodoxin-like" evidence="4">
    <location>
        <begin position="342"/>
        <end position="477"/>
    </location>
</feature>
<comment type="caution">
    <text evidence="6">The sequence shown here is derived from an EMBL/GenBank/DDBJ whole genome shotgun (WGS) entry which is preliminary data.</text>
</comment>
<dbReference type="InterPro" id="IPR005625">
    <property type="entry name" value="PepSY-ass_TM"/>
</dbReference>
<evidence type="ECO:0000256" key="3">
    <source>
        <dbReference type="SAM" id="Phobius"/>
    </source>
</evidence>
<evidence type="ECO:0000256" key="2">
    <source>
        <dbReference type="ARBA" id="ARBA00023797"/>
    </source>
</evidence>
<dbReference type="Pfam" id="PF00258">
    <property type="entry name" value="Flavodoxin_1"/>
    <property type="match status" value="1"/>
</dbReference>
<dbReference type="Pfam" id="PF03929">
    <property type="entry name" value="PepSY_TM"/>
    <property type="match status" value="1"/>
</dbReference>
<dbReference type="GO" id="GO:0005829">
    <property type="term" value="C:cytosol"/>
    <property type="evidence" value="ECO:0007669"/>
    <property type="project" value="TreeGrafter"/>
</dbReference>
<dbReference type="InterPro" id="IPR039261">
    <property type="entry name" value="FNR_nucleotide-bd"/>
</dbReference>
<dbReference type="GO" id="GO:0003958">
    <property type="term" value="F:NADPH-hemoprotein reductase activity"/>
    <property type="evidence" value="ECO:0007669"/>
    <property type="project" value="UniProtKB-EC"/>
</dbReference>
<dbReference type="PANTHER" id="PTHR19384:SF17">
    <property type="entry name" value="NADPH--CYTOCHROME P450 REDUCTASE"/>
    <property type="match status" value="1"/>
</dbReference>
<dbReference type="EMBL" id="MTBC01000002">
    <property type="protein sequence ID" value="OQD43609.1"/>
    <property type="molecule type" value="Genomic_DNA"/>
</dbReference>
<dbReference type="Proteomes" id="UP000191680">
    <property type="component" value="Unassembled WGS sequence"/>
</dbReference>
<dbReference type="EC" id="1.6.2.4" evidence="2"/>
<reference evidence="6 7" key="1">
    <citation type="submission" date="2016-12" db="EMBL/GenBank/DDBJ databases">
        <authorList>
            <person name="Song W.-J."/>
            <person name="Kurnit D.M."/>
        </authorList>
    </citation>
    <scope>NUCLEOTIDE SEQUENCE [LARGE SCALE GENOMIC DNA]</scope>
    <source>
        <strain evidence="6 7">HSG9</strain>
    </source>
</reference>
<feature type="domain" description="FAD-binding FR-type" evidence="5">
    <location>
        <begin position="496"/>
        <end position="593"/>
    </location>
</feature>
<organism evidence="6 7">
    <name type="scientific">Croceivirga radicis</name>
    <dbReference type="NCBI Taxonomy" id="1929488"/>
    <lineage>
        <taxon>Bacteria</taxon>
        <taxon>Pseudomonadati</taxon>
        <taxon>Bacteroidota</taxon>
        <taxon>Flavobacteriia</taxon>
        <taxon>Flavobacteriales</taxon>
        <taxon>Flavobacteriaceae</taxon>
        <taxon>Croceivirga</taxon>
    </lineage>
</organism>
<gene>
    <name evidence="6" type="ORF">BUL40_03065</name>
</gene>
<accession>A0A1V6LTZ0</accession>
<evidence type="ECO:0000259" key="5">
    <source>
        <dbReference type="PROSITE" id="PS51384"/>
    </source>
</evidence>
<dbReference type="InterPro" id="IPR008254">
    <property type="entry name" value="Flavodoxin/NO_synth"/>
</dbReference>
<feature type="transmembrane region" description="Helical" evidence="3">
    <location>
        <begin position="171"/>
        <end position="195"/>
    </location>
</feature>
<dbReference type="GO" id="GO:0010181">
    <property type="term" value="F:FMN binding"/>
    <property type="evidence" value="ECO:0007669"/>
    <property type="project" value="InterPro"/>
</dbReference>
<dbReference type="PROSITE" id="PS51384">
    <property type="entry name" value="FAD_FR"/>
    <property type="match status" value="1"/>
</dbReference>
<dbReference type="GO" id="GO:0050660">
    <property type="term" value="F:flavin adenine dinucleotide binding"/>
    <property type="evidence" value="ECO:0007669"/>
    <property type="project" value="TreeGrafter"/>
</dbReference>
<evidence type="ECO:0000259" key="4">
    <source>
        <dbReference type="PROSITE" id="PS50902"/>
    </source>
</evidence>
<dbReference type="PRINTS" id="PR00369">
    <property type="entry name" value="FLAVODOXIN"/>
</dbReference>
<dbReference type="OrthoDB" id="9789468at2"/>
<evidence type="ECO:0000313" key="6">
    <source>
        <dbReference type="EMBL" id="OQD43609.1"/>
    </source>
</evidence>
<dbReference type="SUPFAM" id="SSF63380">
    <property type="entry name" value="Riboflavin synthase domain-like"/>
    <property type="match status" value="1"/>
</dbReference>
<keyword evidence="3" id="KW-0472">Membrane</keyword>
<dbReference type="AlphaFoldDB" id="A0A1V6LTZ0"/>
<proteinExistence type="predicted"/>
<evidence type="ECO:0000256" key="1">
    <source>
        <dbReference type="ARBA" id="ARBA00022630"/>
    </source>
</evidence>
<dbReference type="SUPFAM" id="SSF52218">
    <property type="entry name" value="Flavoproteins"/>
    <property type="match status" value="1"/>
</dbReference>
<dbReference type="Gene3D" id="3.40.50.360">
    <property type="match status" value="1"/>
</dbReference>
<feature type="transmembrane region" description="Helical" evidence="3">
    <location>
        <begin position="130"/>
        <end position="151"/>
    </location>
</feature>
<feature type="transmembrane region" description="Helical" evidence="3">
    <location>
        <begin position="298"/>
        <end position="322"/>
    </location>
</feature>
<dbReference type="Gene3D" id="2.40.30.10">
    <property type="entry name" value="Translation factors"/>
    <property type="match status" value="1"/>
</dbReference>
<dbReference type="InterPro" id="IPR017927">
    <property type="entry name" value="FAD-bd_FR_type"/>
</dbReference>
<keyword evidence="3" id="KW-1133">Transmembrane helix</keyword>
<keyword evidence="7" id="KW-1185">Reference proteome</keyword>
<protein>
    <recommendedName>
        <fullName evidence="2">NADPH--hemoprotein reductase</fullName>
        <ecNumber evidence="2">1.6.2.4</ecNumber>
    </recommendedName>
</protein>
<keyword evidence="3" id="KW-0812">Transmembrane</keyword>